<organism evidence="2 3">
    <name type="scientific">Dryococelus australis</name>
    <dbReference type="NCBI Taxonomy" id="614101"/>
    <lineage>
        <taxon>Eukaryota</taxon>
        <taxon>Metazoa</taxon>
        <taxon>Ecdysozoa</taxon>
        <taxon>Arthropoda</taxon>
        <taxon>Hexapoda</taxon>
        <taxon>Insecta</taxon>
        <taxon>Pterygota</taxon>
        <taxon>Neoptera</taxon>
        <taxon>Polyneoptera</taxon>
        <taxon>Phasmatodea</taxon>
        <taxon>Verophasmatodea</taxon>
        <taxon>Anareolatae</taxon>
        <taxon>Phasmatidae</taxon>
        <taxon>Eurycanthinae</taxon>
        <taxon>Dryococelus</taxon>
    </lineage>
</organism>
<dbReference type="Proteomes" id="UP001159363">
    <property type="component" value="Chromosome 5"/>
</dbReference>
<gene>
    <name evidence="2" type="ORF">PR048_018080</name>
</gene>
<evidence type="ECO:0000256" key="1">
    <source>
        <dbReference type="SAM" id="MobiDB-lite"/>
    </source>
</evidence>
<protein>
    <submittedName>
        <fullName evidence="2">Uncharacterized protein</fullName>
    </submittedName>
</protein>
<comment type="caution">
    <text evidence="2">The sequence shown here is derived from an EMBL/GenBank/DDBJ whole genome shotgun (WGS) entry which is preliminary data.</text>
</comment>
<name>A0ABQ9HBA6_9NEOP</name>
<accession>A0ABQ9HBA6</accession>
<feature type="compositionally biased region" description="Polar residues" evidence="1">
    <location>
        <begin position="340"/>
        <end position="358"/>
    </location>
</feature>
<proteinExistence type="predicted"/>
<sequence length="553" mass="62003">MCDALKVHSRLRLKCVFLSQTNALDGHLLREDLEEDLASDWLLCAAKCSLLAELPVGDAVWNTRNTNEGGRVEAVLIRENSTEKEANLESKENYCLGSLEAAAFAFKSTERWFQRELRPRGCMQKTKRYSDRMLQTVVQHPTRCTVSTQHPTQRGHGTGSSYLQEVIMVQGVVAHVDDCTKVTKHEKQYLLSTAFATNIYREARTQTPAKALALAVIFARGNRAGRCRLSAAFLGVISFTTYLLSSVASHSPRFTLIGSQELDIKSRNNHSTALGSPLFVEQRRNARAVETGDPRVNPPTRGIVRHDFPVIGYDNYNCWATVFTVLFENKAPENAKKNQENTSPEDSTHISFSAQNHAGRTDLSIERHRNARVRETGDPRENPPISGTVWHFRHVRKSGSDPTGNQIQFALFGEECSSRCRPNDVAVPLTFVYQLSDWLQEALEMGLVSYWLKLKTRQASRDIPLPLQEGAGLFRSVVTAAENREKTTYVYNASSVTKFPSLQRRRIGRALLYTASPTFPPSSCAKIIFSIELYVNLASAQTSQLFTYSDVAY</sequence>
<evidence type="ECO:0000313" key="3">
    <source>
        <dbReference type="Proteomes" id="UP001159363"/>
    </source>
</evidence>
<feature type="compositionally biased region" description="Basic and acidic residues" evidence="1">
    <location>
        <begin position="359"/>
        <end position="381"/>
    </location>
</feature>
<feature type="region of interest" description="Disordered" evidence="1">
    <location>
        <begin position="334"/>
        <end position="387"/>
    </location>
</feature>
<dbReference type="EMBL" id="JARBHB010000006">
    <property type="protein sequence ID" value="KAJ8881595.1"/>
    <property type="molecule type" value="Genomic_DNA"/>
</dbReference>
<evidence type="ECO:0000313" key="2">
    <source>
        <dbReference type="EMBL" id="KAJ8881595.1"/>
    </source>
</evidence>
<reference evidence="2 3" key="1">
    <citation type="submission" date="2023-02" db="EMBL/GenBank/DDBJ databases">
        <title>LHISI_Scaffold_Assembly.</title>
        <authorList>
            <person name="Stuart O.P."/>
            <person name="Cleave R."/>
            <person name="Magrath M.J.L."/>
            <person name="Mikheyev A.S."/>
        </authorList>
    </citation>
    <scope>NUCLEOTIDE SEQUENCE [LARGE SCALE GENOMIC DNA]</scope>
    <source>
        <strain evidence="2">Daus_M_001</strain>
        <tissue evidence="2">Leg muscle</tissue>
    </source>
</reference>
<keyword evidence="3" id="KW-1185">Reference proteome</keyword>